<dbReference type="EMBL" id="JAPEIS010000002">
    <property type="protein sequence ID" value="KAJ8069524.1"/>
    <property type="molecule type" value="Genomic_DNA"/>
</dbReference>
<dbReference type="AlphaFoldDB" id="A0A9X0AV52"/>
<comment type="caution">
    <text evidence="2">The sequence shown here is derived from an EMBL/GenBank/DDBJ whole genome shotgun (WGS) entry which is preliminary data.</text>
</comment>
<keyword evidence="3" id="KW-1185">Reference proteome</keyword>
<dbReference type="OrthoDB" id="3532454at2759"/>
<sequence>MALSNKGDSVVLFTLVTFLFIFLFIFSIYVPRWIYLSLKKHKKTPSRTEMKQWFEQGVEATISSMGRKKRVENDARRTRTADGFQDIELGNMSGDMSGGQIRGRGRVVVALPQQAMVSGKRLPGQI</sequence>
<organism evidence="2 3">
    <name type="scientific">Sclerotinia nivalis</name>
    <dbReference type="NCBI Taxonomy" id="352851"/>
    <lineage>
        <taxon>Eukaryota</taxon>
        <taxon>Fungi</taxon>
        <taxon>Dikarya</taxon>
        <taxon>Ascomycota</taxon>
        <taxon>Pezizomycotina</taxon>
        <taxon>Leotiomycetes</taxon>
        <taxon>Helotiales</taxon>
        <taxon>Sclerotiniaceae</taxon>
        <taxon>Sclerotinia</taxon>
    </lineage>
</organism>
<evidence type="ECO:0000256" key="1">
    <source>
        <dbReference type="SAM" id="Phobius"/>
    </source>
</evidence>
<evidence type="ECO:0000313" key="3">
    <source>
        <dbReference type="Proteomes" id="UP001152300"/>
    </source>
</evidence>
<name>A0A9X0AV52_9HELO</name>
<keyword evidence="1" id="KW-1133">Transmembrane helix</keyword>
<evidence type="ECO:0000313" key="2">
    <source>
        <dbReference type="EMBL" id="KAJ8069524.1"/>
    </source>
</evidence>
<gene>
    <name evidence="2" type="ORF">OCU04_003175</name>
</gene>
<dbReference type="Proteomes" id="UP001152300">
    <property type="component" value="Unassembled WGS sequence"/>
</dbReference>
<keyword evidence="1" id="KW-0812">Transmembrane</keyword>
<proteinExistence type="predicted"/>
<reference evidence="2" key="1">
    <citation type="submission" date="2022-11" db="EMBL/GenBank/DDBJ databases">
        <title>Genome Resource of Sclerotinia nivalis Strain SnTB1, a Plant Pathogen Isolated from American Ginseng.</title>
        <authorList>
            <person name="Fan S."/>
        </authorList>
    </citation>
    <scope>NUCLEOTIDE SEQUENCE</scope>
    <source>
        <strain evidence="2">SnTB1</strain>
    </source>
</reference>
<keyword evidence="1" id="KW-0472">Membrane</keyword>
<feature type="transmembrane region" description="Helical" evidence="1">
    <location>
        <begin position="12"/>
        <end position="35"/>
    </location>
</feature>
<protein>
    <submittedName>
        <fullName evidence="2">Uncharacterized protein</fullName>
    </submittedName>
</protein>
<accession>A0A9X0AV52</accession>